<keyword evidence="2 5" id="KW-0963">Cytoplasm</keyword>
<gene>
    <name evidence="9" type="ORF">BGW38_003228</name>
</gene>
<dbReference type="GO" id="GO:0051321">
    <property type="term" value="P:meiotic cell cycle"/>
    <property type="evidence" value="ECO:0007669"/>
    <property type="project" value="TreeGrafter"/>
</dbReference>
<dbReference type="PANTHER" id="PTHR19302:SF70">
    <property type="entry name" value="GAMMA-TUBULIN COMPLEX COMPONENT 6"/>
    <property type="match status" value="1"/>
</dbReference>
<dbReference type="InterPro" id="IPR007259">
    <property type="entry name" value="GCP"/>
</dbReference>
<evidence type="ECO:0000313" key="10">
    <source>
        <dbReference type="Proteomes" id="UP000780801"/>
    </source>
</evidence>
<feature type="region of interest" description="Disordered" evidence="6">
    <location>
        <begin position="1008"/>
        <end position="1028"/>
    </location>
</feature>
<comment type="subcellular location">
    <subcellularLocation>
        <location evidence="5">Cytoplasm</location>
        <location evidence="5">Cytoskeleton</location>
        <location evidence="5">Microtubule organizing center</location>
    </subcellularLocation>
</comment>
<feature type="region of interest" description="Disordered" evidence="6">
    <location>
        <begin position="616"/>
        <end position="655"/>
    </location>
</feature>
<evidence type="ECO:0000256" key="3">
    <source>
        <dbReference type="ARBA" id="ARBA00022701"/>
    </source>
</evidence>
<dbReference type="AlphaFoldDB" id="A0A9P6FRT2"/>
<dbReference type="OrthoDB" id="775571at2759"/>
<name>A0A9P6FRT2_9FUNG</name>
<accession>A0A9P6FRT2</accession>
<evidence type="ECO:0000313" key="9">
    <source>
        <dbReference type="EMBL" id="KAF9580219.1"/>
    </source>
</evidence>
<dbReference type="Proteomes" id="UP000780801">
    <property type="component" value="Unassembled WGS sequence"/>
</dbReference>
<feature type="compositionally biased region" description="Basic and acidic residues" evidence="6">
    <location>
        <begin position="833"/>
        <end position="854"/>
    </location>
</feature>
<evidence type="ECO:0000259" key="7">
    <source>
        <dbReference type="Pfam" id="PF04130"/>
    </source>
</evidence>
<dbReference type="GO" id="GO:0031122">
    <property type="term" value="P:cytoplasmic microtubule organization"/>
    <property type="evidence" value="ECO:0007669"/>
    <property type="project" value="TreeGrafter"/>
</dbReference>
<evidence type="ECO:0000256" key="6">
    <source>
        <dbReference type="SAM" id="MobiDB-lite"/>
    </source>
</evidence>
<dbReference type="InterPro" id="IPR041470">
    <property type="entry name" value="GCP_N"/>
</dbReference>
<evidence type="ECO:0000256" key="4">
    <source>
        <dbReference type="ARBA" id="ARBA00023212"/>
    </source>
</evidence>
<keyword evidence="10" id="KW-1185">Reference proteome</keyword>
<keyword evidence="3 5" id="KW-0493">Microtubule</keyword>
<protein>
    <recommendedName>
        <fullName evidence="5">Spindle pole body component</fullName>
    </recommendedName>
</protein>
<evidence type="ECO:0000256" key="2">
    <source>
        <dbReference type="ARBA" id="ARBA00022490"/>
    </source>
</evidence>
<dbReference type="GO" id="GO:0051011">
    <property type="term" value="F:microtubule minus-end binding"/>
    <property type="evidence" value="ECO:0007669"/>
    <property type="project" value="TreeGrafter"/>
</dbReference>
<comment type="similarity">
    <text evidence="1 5">Belongs to the TUBGCP family.</text>
</comment>
<evidence type="ECO:0000256" key="1">
    <source>
        <dbReference type="ARBA" id="ARBA00010337"/>
    </source>
</evidence>
<dbReference type="EMBL" id="JAABOA010002207">
    <property type="protein sequence ID" value="KAF9580219.1"/>
    <property type="molecule type" value="Genomic_DNA"/>
</dbReference>
<dbReference type="GO" id="GO:0000930">
    <property type="term" value="C:gamma-tubulin complex"/>
    <property type="evidence" value="ECO:0007669"/>
    <property type="project" value="TreeGrafter"/>
</dbReference>
<evidence type="ECO:0000259" key="8">
    <source>
        <dbReference type="Pfam" id="PF17681"/>
    </source>
</evidence>
<dbReference type="GO" id="GO:0051225">
    <property type="term" value="P:spindle assembly"/>
    <property type="evidence" value="ECO:0007669"/>
    <property type="project" value="TreeGrafter"/>
</dbReference>
<dbReference type="Pfam" id="PF17681">
    <property type="entry name" value="GCP_N_terminal"/>
    <property type="match status" value="1"/>
</dbReference>
<proteinExistence type="inferred from homology"/>
<dbReference type="GO" id="GO:0007020">
    <property type="term" value="P:microtubule nucleation"/>
    <property type="evidence" value="ECO:0007669"/>
    <property type="project" value="InterPro"/>
</dbReference>
<feature type="region of interest" description="Disordered" evidence="6">
    <location>
        <begin position="820"/>
        <end position="854"/>
    </location>
</feature>
<dbReference type="PANTHER" id="PTHR19302">
    <property type="entry name" value="GAMMA TUBULIN COMPLEX PROTEIN"/>
    <property type="match status" value="1"/>
</dbReference>
<organism evidence="9 10">
    <name type="scientific">Lunasporangiospora selenospora</name>
    <dbReference type="NCBI Taxonomy" id="979761"/>
    <lineage>
        <taxon>Eukaryota</taxon>
        <taxon>Fungi</taxon>
        <taxon>Fungi incertae sedis</taxon>
        <taxon>Mucoromycota</taxon>
        <taxon>Mortierellomycotina</taxon>
        <taxon>Mortierellomycetes</taxon>
        <taxon>Mortierellales</taxon>
        <taxon>Mortierellaceae</taxon>
        <taxon>Lunasporangiospora</taxon>
    </lineage>
</organism>
<dbReference type="InterPro" id="IPR040457">
    <property type="entry name" value="GCP_C"/>
</dbReference>
<sequence length="1060" mass="119786">MKFQLDKDPVRIEGCSQASITSLLEDLMNTGTHMRRLINVAETCINGTDDMSLIRIAFGRSLSSYLTFLQGTFVSMRDSYRGKRVHVPGLYHRMSGVAVLLERLSLLFCCHHTQDMEAERVSRLGFYIPPGPDLLSMLYDETTLYSMSQDSLWISLLQSLLDHASKPYRDIISRWLGITPSAPSGANRSQSSTTRETQLLGIFNTRGSAPVERYSRNDQGEAIGNQQSMFSVFDIHLQQSLQSLDLYGEFFVESKHSWSWDGSDPILLGEPLDYNLEFQRSAYVKPAAFIDDTLADQTVDAGKELQILIEYEPRHPLIAHDRNSMQENSGIKWFYAQDDISKLDRRCAESRHEVLKALTTRLRRMGWIRQLSGVDHRDSSLRNETLGANDGASIPFSAQDMIDVDPTPEHFDSESMIRASTERRLWKDLEMDPALAGFFSHSATVGNFQEMAFACPDMMSFLLEPLSTGKDSSGPHSSFSATNKLSLLDVVPPLTVLADYSLKYSIRARTSLIHTCVLSLYFHDLNLRGYFDIVGRFLLMRDGSFRARLSEALFDEETGLLFKAVYAANNPADHNQTSTGLSMARHKGKKWPPRTGELEMALRAVLLDSLQPVTADSDIGGGHSENETQRNHSQTARSQEYDEEGNRHGSFKPLDRTIDPQHLEEILAFAVREYDDKDVVCQDANALEALDFLYLDYRPPRPLRLLPLTSSALGKYTQLFTFQLRLARVGASLKQMYRDLRHRHIDLRRFSSEMESSPNLQQAIGAEMAILHRFRFEAQQIFDGLQSYMTDIALGSTWQKFMRQLLLLQQKVEHRIVGSKINPTSRGGGVEGDSSKDWSREDPPFNDGADKESMDQGPVLENLSDLHKYHEHILDLMLAQSFLLRKQAPVLGIVYSLLDDILQLCQFLQRLALPSDELLEMTEDDADMDQDEGGNSTHQARIHTRIERLKELHRDFRSHCQTLIRVLRRLDERGIDVGNAATLSGSSGMHRAERPETVARTATLRRHTLSTAEPTSTGSAPSGDSLSDQFTRARYSDKETITGFAPQLLLRLDISGFNSN</sequence>
<dbReference type="GO" id="GO:0005816">
    <property type="term" value="C:spindle pole body"/>
    <property type="evidence" value="ECO:0007669"/>
    <property type="project" value="UniProtKB-ARBA"/>
</dbReference>
<keyword evidence="4 5" id="KW-0206">Cytoskeleton</keyword>
<dbReference type="Pfam" id="PF04130">
    <property type="entry name" value="GCP_C_terminal"/>
    <property type="match status" value="1"/>
</dbReference>
<dbReference type="GO" id="GO:0043015">
    <property type="term" value="F:gamma-tubulin binding"/>
    <property type="evidence" value="ECO:0007669"/>
    <property type="project" value="InterPro"/>
</dbReference>
<dbReference type="GO" id="GO:0000278">
    <property type="term" value="P:mitotic cell cycle"/>
    <property type="evidence" value="ECO:0007669"/>
    <property type="project" value="TreeGrafter"/>
</dbReference>
<comment type="caution">
    <text evidence="9">The sequence shown here is derived from an EMBL/GenBank/DDBJ whole genome shotgun (WGS) entry which is preliminary data.</text>
</comment>
<feature type="compositionally biased region" description="Polar residues" evidence="6">
    <location>
        <begin position="1009"/>
        <end position="1028"/>
    </location>
</feature>
<dbReference type="GO" id="GO:0000922">
    <property type="term" value="C:spindle pole"/>
    <property type="evidence" value="ECO:0007669"/>
    <property type="project" value="InterPro"/>
</dbReference>
<feature type="domain" description="Gamma tubulin complex component protein N-terminal" evidence="8">
    <location>
        <begin position="10"/>
        <end position="176"/>
    </location>
</feature>
<dbReference type="GO" id="GO:0005874">
    <property type="term" value="C:microtubule"/>
    <property type="evidence" value="ECO:0007669"/>
    <property type="project" value="UniProtKB-KW"/>
</dbReference>
<dbReference type="Gene3D" id="1.20.120.1900">
    <property type="entry name" value="Gamma-tubulin complex, C-terminal domain"/>
    <property type="match status" value="1"/>
</dbReference>
<feature type="domain" description="Gamma tubulin complex component C-terminal" evidence="7">
    <location>
        <begin position="529"/>
        <end position="973"/>
    </location>
</feature>
<reference evidence="9" key="1">
    <citation type="journal article" date="2020" name="Fungal Divers.">
        <title>Resolving the Mortierellaceae phylogeny through synthesis of multi-gene phylogenetics and phylogenomics.</title>
        <authorList>
            <person name="Vandepol N."/>
            <person name="Liber J."/>
            <person name="Desiro A."/>
            <person name="Na H."/>
            <person name="Kennedy M."/>
            <person name="Barry K."/>
            <person name="Grigoriev I.V."/>
            <person name="Miller A.N."/>
            <person name="O'Donnell K."/>
            <person name="Stajich J.E."/>
            <person name="Bonito G."/>
        </authorList>
    </citation>
    <scope>NUCLEOTIDE SEQUENCE</scope>
    <source>
        <strain evidence="9">KOD1015</strain>
    </source>
</reference>
<evidence type="ECO:0000256" key="5">
    <source>
        <dbReference type="RuleBase" id="RU363050"/>
    </source>
</evidence>
<dbReference type="InterPro" id="IPR042241">
    <property type="entry name" value="GCP_C_sf"/>
</dbReference>